<name>A0ABZ0S9X6_9GAMM</name>
<evidence type="ECO:0000313" key="2">
    <source>
        <dbReference type="EMBL" id="WPL17086.1"/>
    </source>
</evidence>
<keyword evidence="1" id="KW-1133">Transmembrane helix</keyword>
<reference evidence="2 3" key="1">
    <citation type="journal article" date="2023" name="Microorganisms">
        <title>Thiorhodovibrio frisius and Trv. litoralis spp. nov., Two Novel Members from a Clade of Fastidious Purple Sulfur Bacteria That Exhibit Unique Red-Shifted Light-Harvesting Capabilities.</title>
        <authorList>
            <person name="Methner A."/>
            <person name="Kuzyk S.B."/>
            <person name="Petersen J."/>
            <person name="Bauer S."/>
            <person name="Brinkmann H."/>
            <person name="Sichau K."/>
            <person name="Wanner G."/>
            <person name="Wolf J."/>
            <person name="Neumann-Schaal M."/>
            <person name="Henke P."/>
            <person name="Tank M."/>
            <person name="Sproer C."/>
            <person name="Bunk B."/>
            <person name="Overmann J."/>
        </authorList>
    </citation>
    <scope>NUCLEOTIDE SEQUENCE [LARGE SCALE GENOMIC DNA]</scope>
    <source>
        <strain evidence="2 3">DSM 6702</strain>
    </source>
</reference>
<feature type="transmembrane region" description="Helical" evidence="1">
    <location>
        <begin position="12"/>
        <end position="30"/>
    </location>
</feature>
<evidence type="ECO:0000313" key="3">
    <source>
        <dbReference type="Proteomes" id="UP001432180"/>
    </source>
</evidence>
<keyword evidence="1" id="KW-0472">Membrane</keyword>
<gene>
    <name evidence="2" type="ORF">Thiowin_02072</name>
</gene>
<organism evidence="2 3">
    <name type="scientific">Thiorhodovibrio winogradskyi</name>
    <dbReference type="NCBI Taxonomy" id="77007"/>
    <lineage>
        <taxon>Bacteria</taxon>
        <taxon>Pseudomonadati</taxon>
        <taxon>Pseudomonadota</taxon>
        <taxon>Gammaproteobacteria</taxon>
        <taxon>Chromatiales</taxon>
        <taxon>Chromatiaceae</taxon>
        <taxon>Thiorhodovibrio</taxon>
    </lineage>
</organism>
<evidence type="ECO:0000256" key="1">
    <source>
        <dbReference type="SAM" id="Phobius"/>
    </source>
</evidence>
<keyword evidence="1" id="KW-0812">Transmembrane</keyword>
<protein>
    <submittedName>
        <fullName evidence="2">Uncharacterized protein</fullName>
    </submittedName>
</protein>
<dbReference type="EMBL" id="CP121472">
    <property type="protein sequence ID" value="WPL17086.1"/>
    <property type="molecule type" value="Genomic_DNA"/>
</dbReference>
<proteinExistence type="predicted"/>
<sequence>MPSVNKCVLTNILTTDLGLVGFWTVMAAFAEIE</sequence>
<dbReference type="Proteomes" id="UP001432180">
    <property type="component" value="Chromosome"/>
</dbReference>
<accession>A0ABZ0S9X6</accession>
<keyword evidence="3" id="KW-1185">Reference proteome</keyword>